<accession>A0ABS5BVY4</accession>
<name>A0ABS5BVY4_9BACT</name>
<feature type="transmembrane region" description="Helical" evidence="1">
    <location>
        <begin position="67"/>
        <end position="89"/>
    </location>
</feature>
<proteinExistence type="predicted"/>
<evidence type="ECO:0000313" key="2">
    <source>
        <dbReference type="EMBL" id="MBP3957058.1"/>
    </source>
</evidence>
<keyword evidence="1" id="KW-0472">Membrane</keyword>
<keyword evidence="1" id="KW-1133">Transmembrane helix</keyword>
<reference evidence="2 3" key="1">
    <citation type="submission" date="2021-04" db="EMBL/GenBank/DDBJ databases">
        <authorList>
            <person name="Ivanova A."/>
        </authorList>
    </citation>
    <scope>NUCLEOTIDE SEQUENCE [LARGE SCALE GENOMIC DNA]</scope>
    <source>
        <strain evidence="2 3">G18</strain>
    </source>
</reference>
<keyword evidence="1" id="KW-0812">Transmembrane</keyword>
<dbReference type="Proteomes" id="UP000676565">
    <property type="component" value="Unassembled WGS sequence"/>
</dbReference>
<comment type="caution">
    <text evidence="2">The sequence shown here is derived from an EMBL/GenBank/DDBJ whole genome shotgun (WGS) entry which is preliminary data.</text>
</comment>
<dbReference type="RefSeq" id="WP_210655759.1">
    <property type="nucleotide sequence ID" value="NZ_JAGKQQ010000001.1"/>
</dbReference>
<keyword evidence="3" id="KW-1185">Reference proteome</keyword>
<sequence length="191" mass="20681">MTPASQQPDPNERDLLRAYAEGDRAAARAVRPDEPTEPEWDAVYQSVRARLRPVDRVPEHQTTHWRAAVLIATGAAFAAVAAALAWVAWNPALVEKPELVDVRPAHPSAPEAPHVPDPLADFAVLPMATAEEVDFHRVPGSGWFPVGTDPLPNVLKLATTDEVELDDPNPAWPQVTPSPGDAPIIFAAKPR</sequence>
<gene>
    <name evidence="2" type="ORF">J8F10_17460</name>
</gene>
<organism evidence="2 3">
    <name type="scientific">Gemmata palustris</name>
    <dbReference type="NCBI Taxonomy" id="2822762"/>
    <lineage>
        <taxon>Bacteria</taxon>
        <taxon>Pseudomonadati</taxon>
        <taxon>Planctomycetota</taxon>
        <taxon>Planctomycetia</taxon>
        <taxon>Gemmatales</taxon>
        <taxon>Gemmataceae</taxon>
        <taxon>Gemmata</taxon>
    </lineage>
</organism>
<evidence type="ECO:0000313" key="3">
    <source>
        <dbReference type="Proteomes" id="UP000676565"/>
    </source>
</evidence>
<evidence type="ECO:0000256" key="1">
    <source>
        <dbReference type="SAM" id="Phobius"/>
    </source>
</evidence>
<dbReference type="EMBL" id="JAGKQQ010000001">
    <property type="protein sequence ID" value="MBP3957058.1"/>
    <property type="molecule type" value="Genomic_DNA"/>
</dbReference>
<protein>
    <submittedName>
        <fullName evidence="2">Uncharacterized protein</fullName>
    </submittedName>
</protein>